<evidence type="ECO:0000313" key="3">
    <source>
        <dbReference type="EMBL" id="CAE0143768.1"/>
    </source>
</evidence>
<evidence type="ECO:0000256" key="2">
    <source>
        <dbReference type="SAM" id="Phobius"/>
    </source>
</evidence>
<keyword evidence="2" id="KW-1133">Transmembrane helix</keyword>
<sequence>MLTLPMLMRFWLRELYATQTALAVCPSMKERKGAKRHALLLLVCHLLSLLGYTMATTNDFPAAGIALVALAHLAFFGLARVYIAALAPGARPRDGEIEAAVRDWKFSERLSPLLASAAATVLATLAMMFGVDTPYRMRLGLSMLWGGATLTMWDAVRRLKANKIGMMVGRDFSAAPPGVSTRPRPFSVSVPKWFQRLVIDRNRQLKPKQDDEPKPAPESKGDTPTAGSSA</sequence>
<dbReference type="AlphaFoldDB" id="A0A7S3BTC1"/>
<organism evidence="3">
    <name type="scientific">Prasinoderma singulare</name>
    <dbReference type="NCBI Taxonomy" id="676789"/>
    <lineage>
        <taxon>Eukaryota</taxon>
        <taxon>Viridiplantae</taxon>
        <taxon>Prasinodermophyta</taxon>
        <taxon>Prasinodermophyceae</taxon>
        <taxon>Prasinodermales</taxon>
        <taxon>Prasinodermaceae</taxon>
        <taxon>Prasinoderma</taxon>
    </lineage>
</organism>
<evidence type="ECO:0000256" key="1">
    <source>
        <dbReference type="SAM" id="MobiDB-lite"/>
    </source>
</evidence>
<name>A0A7S3BTC1_9VIRI</name>
<keyword evidence="2" id="KW-0812">Transmembrane</keyword>
<protein>
    <submittedName>
        <fullName evidence="3">Uncharacterized protein</fullName>
    </submittedName>
</protein>
<feature type="transmembrane region" description="Helical" evidence="2">
    <location>
        <begin position="65"/>
        <end position="89"/>
    </location>
</feature>
<dbReference type="EMBL" id="HBHY01014826">
    <property type="protein sequence ID" value="CAE0143768.1"/>
    <property type="molecule type" value="Transcribed_RNA"/>
</dbReference>
<keyword evidence="2" id="KW-0472">Membrane</keyword>
<feature type="region of interest" description="Disordered" evidence="1">
    <location>
        <begin position="201"/>
        <end position="230"/>
    </location>
</feature>
<gene>
    <name evidence="3" type="ORF">PSIN1315_LOCUS9534</name>
</gene>
<accession>A0A7S3BTC1</accession>
<feature type="transmembrane region" description="Helical" evidence="2">
    <location>
        <begin position="110"/>
        <end position="131"/>
    </location>
</feature>
<feature type="compositionally biased region" description="Basic and acidic residues" evidence="1">
    <location>
        <begin position="201"/>
        <end position="221"/>
    </location>
</feature>
<reference evidence="3" key="1">
    <citation type="submission" date="2021-01" db="EMBL/GenBank/DDBJ databases">
        <authorList>
            <person name="Corre E."/>
            <person name="Pelletier E."/>
            <person name="Niang G."/>
            <person name="Scheremetjew M."/>
            <person name="Finn R."/>
            <person name="Kale V."/>
            <person name="Holt S."/>
            <person name="Cochrane G."/>
            <person name="Meng A."/>
            <person name="Brown T."/>
            <person name="Cohen L."/>
        </authorList>
    </citation>
    <scope>NUCLEOTIDE SEQUENCE</scope>
    <source>
        <strain evidence="3">RCC927</strain>
    </source>
</reference>
<proteinExistence type="predicted"/>